<evidence type="ECO:0008006" key="5">
    <source>
        <dbReference type="Google" id="ProtNLM"/>
    </source>
</evidence>
<feature type="compositionally biased region" description="Polar residues" evidence="1">
    <location>
        <begin position="557"/>
        <end position="567"/>
    </location>
</feature>
<reference evidence="3 4" key="1">
    <citation type="journal article" date="2020" name="Genome Biol. Evol.">
        <title>Comparative genomics of strictly vertically transmitted, feminizing microsporidia endosymbionts of amphipod crustaceans.</title>
        <authorList>
            <person name="Cormier A."/>
            <person name="Chebbi M.A."/>
            <person name="Giraud I."/>
            <person name="Wattier R."/>
            <person name="Teixeira M."/>
            <person name="Gilbert C."/>
            <person name="Rigaud T."/>
            <person name="Cordaux R."/>
        </authorList>
    </citation>
    <scope>NUCLEOTIDE SEQUENCE [LARGE SCALE GENOMIC DNA]</scope>
    <source>
        <strain evidence="3 4">Ou3-Ou53</strain>
    </source>
</reference>
<evidence type="ECO:0000313" key="4">
    <source>
        <dbReference type="Proteomes" id="UP000740883"/>
    </source>
</evidence>
<organism evidence="3 4">
    <name type="scientific">Nosema granulosis</name>
    <dbReference type="NCBI Taxonomy" id="83296"/>
    <lineage>
        <taxon>Eukaryota</taxon>
        <taxon>Fungi</taxon>
        <taxon>Fungi incertae sedis</taxon>
        <taxon>Microsporidia</taxon>
        <taxon>Nosematidae</taxon>
        <taxon>Nosema</taxon>
    </lineage>
</organism>
<keyword evidence="2" id="KW-0732">Signal</keyword>
<dbReference type="Proteomes" id="UP000740883">
    <property type="component" value="Unassembled WGS sequence"/>
</dbReference>
<feature type="compositionally biased region" description="Polar residues" evidence="1">
    <location>
        <begin position="502"/>
        <end position="512"/>
    </location>
</feature>
<feature type="compositionally biased region" description="Low complexity" evidence="1">
    <location>
        <begin position="438"/>
        <end position="464"/>
    </location>
</feature>
<dbReference type="AlphaFoldDB" id="A0A9P6GW71"/>
<feature type="region of interest" description="Disordered" evidence="1">
    <location>
        <begin position="547"/>
        <end position="573"/>
    </location>
</feature>
<evidence type="ECO:0000256" key="1">
    <source>
        <dbReference type="SAM" id="MobiDB-lite"/>
    </source>
</evidence>
<comment type="caution">
    <text evidence="3">The sequence shown here is derived from an EMBL/GenBank/DDBJ whole genome shotgun (WGS) entry which is preliminary data.</text>
</comment>
<gene>
    <name evidence="3" type="ORF">NGRA_2925</name>
</gene>
<keyword evidence="4" id="KW-1185">Reference proteome</keyword>
<dbReference type="OrthoDB" id="10632446at2759"/>
<feature type="region of interest" description="Disordered" evidence="1">
    <location>
        <begin position="438"/>
        <end position="517"/>
    </location>
</feature>
<feature type="compositionally biased region" description="Polar residues" evidence="1">
    <location>
        <begin position="473"/>
        <end position="485"/>
    </location>
</feature>
<dbReference type="PROSITE" id="PS51257">
    <property type="entry name" value="PROKAR_LIPOPROTEIN"/>
    <property type="match status" value="1"/>
</dbReference>
<protein>
    <recommendedName>
        <fullName evidence="5">Polar tube protein 1</fullName>
    </recommendedName>
</protein>
<feature type="non-terminal residue" evidence="3">
    <location>
        <position position="573"/>
    </location>
</feature>
<feature type="signal peptide" evidence="2">
    <location>
        <begin position="1"/>
        <end position="20"/>
    </location>
</feature>
<sequence length="573" mass="62698">MRLNMYIMIYISFIITGSGCSKDVGIDKYSQYVPQTSSYPIGSSNLSDYMASPVSQNILEQSNNKPTSNLIGASLSPVSSNNYTMGGFNQQASGMQSMLGMTPQSQGGYLSSLMVQPPGQKTFGSGSCDSIGDETQYKECLNSQIQNIKNMILTCKSIYGEDSNVCCVDEKCLDGLKQLNYTTKTGIPCLDAMTYTGLGPANNINTNALITSNRATLPTFSGSSSMQAGGTSNVQPGGQMTASSGYVQQGGQIIPSNYVQPIPSTSNVQTGGYVQPIPSTSNVQTGSYVQPGGTNALCEGLPPSYCAMMKGPIFGQISPKKCDYQGELISLKNYCKRNKCKDGCPVQKKCSDSISGSSGCAKDLNSGINQPVYQQPTVMQQQPVMQPTVMQQQPVMQPTVMQQQPVMQPTVMQQQPVMQPTVMQQQPVMQPTVMQPTVMQPSSTYSQPNTTYNQPNTTYNQQYPIRYKEDSSQDMYNTSRKQQNRYPDADSSSRTEKHTRRTNNPNNRGQRNSYRDGIIVIEPNTSLYDYLKSVITDPDRVKYVGDKKSKGWFGGSNALSNEQNKNNFVDKKD</sequence>
<evidence type="ECO:0000313" key="3">
    <source>
        <dbReference type="EMBL" id="KAF9760978.1"/>
    </source>
</evidence>
<name>A0A9P6GW71_9MICR</name>
<proteinExistence type="predicted"/>
<feature type="chain" id="PRO_5040487344" description="Polar tube protein 1" evidence="2">
    <location>
        <begin position="21"/>
        <end position="573"/>
    </location>
</feature>
<dbReference type="EMBL" id="SBJO01000462">
    <property type="protein sequence ID" value="KAF9760978.1"/>
    <property type="molecule type" value="Genomic_DNA"/>
</dbReference>
<evidence type="ECO:0000256" key="2">
    <source>
        <dbReference type="SAM" id="SignalP"/>
    </source>
</evidence>
<accession>A0A9P6GW71</accession>
<feature type="compositionally biased region" description="Basic and acidic residues" evidence="1">
    <location>
        <begin position="487"/>
        <end position="496"/>
    </location>
</feature>